<dbReference type="InterPro" id="IPR010264">
    <property type="entry name" value="Self-incomp_S1"/>
</dbReference>
<dbReference type="OrthoDB" id="1287638at2759"/>
<protein>
    <recommendedName>
        <fullName evidence="9">S-protein homolog</fullName>
    </recommendedName>
</protein>
<keyword evidence="5 6" id="KW-0732">Signal</keyword>
<evidence type="ECO:0000256" key="6">
    <source>
        <dbReference type="SAM" id="SignalP"/>
    </source>
</evidence>
<evidence type="ECO:0000313" key="8">
    <source>
        <dbReference type="Proteomes" id="UP000428333"/>
    </source>
</evidence>
<accession>A0A6A4LPN2</accession>
<organism evidence="7 8">
    <name type="scientific">Rhododendron williamsianum</name>
    <dbReference type="NCBI Taxonomy" id="262921"/>
    <lineage>
        <taxon>Eukaryota</taxon>
        <taxon>Viridiplantae</taxon>
        <taxon>Streptophyta</taxon>
        <taxon>Embryophyta</taxon>
        <taxon>Tracheophyta</taxon>
        <taxon>Spermatophyta</taxon>
        <taxon>Magnoliopsida</taxon>
        <taxon>eudicotyledons</taxon>
        <taxon>Gunneridae</taxon>
        <taxon>Pentapetalae</taxon>
        <taxon>asterids</taxon>
        <taxon>Ericales</taxon>
        <taxon>Ericaceae</taxon>
        <taxon>Ericoideae</taxon>
        <taxon>Rhodoreae</taxon>
        <taxon>Rhododendron</taxon>
    </lineage>
</organism>
<dbReference type="GO" id="GO:0060320">
    <property type="term" value="P:rejection of self pollen"/>
    <property type="evidence" value="ECO:0007669"/>
    <property type="project" value="UniProtKB-KW"/>
</dbReference>
<name>A0A6A4LPN2_9ERIC</name>
<comment type="subcellular location">
    <subcellularLocation>
        <location evidence="1">Secreted</location>
    </subcellularLocation>
</comment>
<comment type="caution">
    <text evidence="7">The sequence shown here is derived from an EMBL/GenBank/DDBJ whole genome shotgun (WGS) entry which is preliminary data.</text>
</comment>
<evidence type="ECO:0000256" key="3">
    <source>
        <dbReference type="ARBA" id="ARBA00022471"/>
    </source>
</evidence>
<comment type="similarity">
    <text evidence="2">Belongs to the plant self-incompatibility (S1) protein family.</text>
</comment>
<keyword evidence="4" id="KW-0964">Secreted</keyword>
<dbReference type="AlphaFoldDB" id="A0A6A4LPN2"/>
<dbReference type="GO" id="GO:0005576">
    <property type="term" value="C:extracellular region"/>
    <property type="evidence" value="ECO:0007669"/>
    <property type="project" value="UniProtKB-SubCell"/>
</dbReference>
<sequence>MAATLMQTANATNFIILLTAILVFVPSSEASFWRSPQKTINVRNWDKTQISIRCFSFNDERKVVHLKPQEAFSFTFRQSMIFPSSTMWNCSTTQGTIIAFKNDYDCNKNRNNLCTWRFSVKEAYRYSPEYKKWIRYEYNPDYESLSRGGVVKGQLPMV</sequence>
<proteinExistence type="inferred from homology"/>
<feature type="signal peptide" evidence="6">
    <location>
        <begin position="1"/>
        <end position="30"/>
    </location>
</feature>
<dbReference type="Pfam" id="PF05938">
    <property type="entry name" value="Self-incomp_S1"/>
    <property type="match status" value="1"/>
</dbReference>
<feature type="chain" id="PRO_5025526968" description="S-protein homolog" evidence="6">
    <location>
        <begin position="31"/>
        <end position="158"/>
    </location>
</feature>
<feature type="non-terminal residue" evidence="7">
    <location>
        <position position="1"/>
    </location>
</feature>
<evidence type="ECO:0000256" key="4">
    <source>
        <dbReference type="ARBA" id="ARBA00022525"/>
    </source>
</evidence>
<evidence type="ECO:0000256" key="1">
    <source>
        <dbReference type="ARBA" id="ARBA00004613"/>
    </source>
</evidence>
<evidence type="ECO:0000313" key="7">
    <source>
        <dbReference type="EMBL" id="KAE9459232.1"/>
    </source>
</evidence>
<dbReference type="Proteomes" id="UP000428333">
    <property type="component" value="Linkage Group LG05"/>
</dbReference>
<evidence type="ECO:0000256" key="5">
    <source>
        <dbReference type="ARBA" id="ARBA00022729"/>
    </source>
</evidence>
<keyword evidence="3" id="KW-0713">Self-incompatibility</keyword>
<evidence type="ECO:0008006" key="9">
    <source>
        <dbReference type="Google" id="ProtNLM"/>
    </source>
</evidence>
<gene>
    <name evidence="7" type="ORF">C3L33_08851</name>
</gene>
<evidence type="ECO:0000256" key="2">
    <source>
        <dbReference type="ARBA" id="ARBA00005581"/>
    </source>
</evidence>
<dbReference type="EMBL" id="QEFC01001182">
    <property type="protein sequence ID" value="KAE9459232.1"/>
    <property type="molecule type" value="Genomic_DNA"/>
</dbReference>
<keyword evidence="8" id="KW-1185">Reference proteome</keyword>
<reference evidence="7 8" key="1">
    <citation type="journal article" date="2019" name="Genome Biol. Evol.">
        <title>The Rhododendron genome and chromosomal organization provide insight into shared whole-genome duplications across the heath family (Ericaceae).</title>
        <authorList>
            <person name="Soza V.L."/>
            <person name="Lindsley D."/>
            <person name="Waalkes A."/>
            <person name="Ramage E."/>
            <person name="Patwardhan R.P."/>
            <person name="Burton J.N."/>
            <person name="Adey A."/>
            <person name="Kumar A."/>
            <person name="Qiu R."/>
            <person name="Shendure J."/>
            <person name="Hall B."/>
        </authorList>
    </citation>
    <scope>NUCLEOTIDE SEQUENCE [LARGE SCALE GENOMIC DNA]</scope>
    <source>
        <strain evidence="7">RSF 1966-606</strain>
    </source>
</reference>